<evidence type="ECO:0000313" key="3">
    <source>
        <dbReference type="EMBL" id="BCE67643.1"/>
    </source>
</evidence>
<sequence length="263" mass="30107">MPEFGRRQYRETRAETSDMMKWVISSAVAVLIAGLFFSYRLLIHPGNPDPLLNKRGAFAEMVQRNAFSADQLLEHPSISIAVVSIRFGNKVYRVPRNYLVDLDRSAVAPNPRTTTFEIHVLLPGLTPRNANNADRFIEHPYRDGFHDQVSATIRGGQEELDFSERKGQWERRCEQKGQGEFREVESGYKLCQADSDLFMRGTTEGPLIFACNKISDKNPYCTLAEHTGAEYGVLNLEFSRKYVYQADEIRKRFRALLDSFAEN</sequence>
<evidence type="ECO:0000256" key="1">
    <source>
        <dbReference type="SAM" id="Phobius"/>
    </source>
</evidence>
<evidence type="ECO:0000313" key="2">
    <source>
        <dbReference type="EMBL" id="BCE58962.1"/>
    </source>
</evidence>
<dbReference type="EMBL" id="AP023095">
    <property type="protein sequence ID" value="BCE58962.1"/>
    <property type="molecule type" value="Genomic_DNA"/>
</dbReference>
<proteinExistence type="predicted"/>
<gene>
    <name evidence="2" type="ORF">XF5B_64740</name>
    <name evidence="3" type="ORF">XF6B_64420</name>
</gene>
<reference evidence="2" key="1">
    <citation type="submission" date="2020-05" db="EMBL/GenBank/DDBJ databases">
        <title>Complete genome sequence of Bradyrhizobium diazoefficiens XF5 isolated from soybean nodule.</title>
        <authorList>
            <person name="Noda R."/>
            <person name="Kakizaki K."/>
            <person name="Minamisawa K."/>
        </authorList>
    </citation>
    <scope>NUCLEOTIDE SEQUENCE</scope>
    <source>
        <strain evidence="2">XF5</strain>
    </source>
</reference>
<dbReference type="RefSeq" id="WP_182869086.1">
    <property type="nucleotide sequence ID" value="NZ_AP022638.1"/>
</dbReference>
<dbReference type="EMBL" id="AP023096">
    <property type="protein sequence ID" value="BCE67643.1"/>
    <property type="molecule type" value="Genomic_DNA"/>
</dbReference>
<dbReference type="AlphaFoldDB" id="A0A810A1Z3"/>
<keyword evidence="1" id="KW-0472">Membrane</keyword>
<keyword evidence="1" id="KW-0812">Transmembrane</keyword>
<keyword evidence="1" id="KW-1133">Transmembrane helix</keyword>
<name>A0A810A1Z3_9BRAD</name>
<organism evidence="2">
    <name type="scientific">Bradyrhizobium diazoefficiens</name>
    <dbReference type="NCBI Taxonomy" id="1355477"/>
    <lineage>
        <taxon>Bacteria</taxon>
        <taxon>Pseudomonadati</taxon>
        <taxon>Pseudomonadota</taxon>
        <taxon>Alphaproteobacteria</taxon>
        <taxon>Hyphomicrobiales</taxon>
        <taxon>Nitrobacteraceae</taxon>
        <taxon>Bradyrhizobium</taxon>
    </lineage>
</organism>
<protein>
    <submittedName>
        <fullName evidence="2">Uncharacterized protein</fullName>
    </submittedName>
</protein>
<accession>A0A810A1Z3</accession>
<reference evidence="3" key="2">
    <citation type="submission" date="2020-05" db="EMBL/GenBank/DDBJ databases">
        <title>Complete genome sequence of Bradyrhizobium diazoefficiens XF6 isolated from soybean nodule.</title>
        <authorList>
            <person name="Noda R."/>
            <person name="Kakizaki K."/>
            <person name="Minamisawa K."/>
        </authorList>
    </citation>
    <scope>NUCLEOTIDE SEQUENCE</scope>
    <source>
        <strain evidence="3">XF6</strain>
    </source>
</reference>
<feature type="transmembrane region" description="Helical" evidence="1">
    <location>
        <begin position="21"/>
        <end position="42"/>
    </location>
</feature>